<dbReference type="Proteomes" id="UP000234748">
    <property type="component" value="Unassembled WGS sequence"/>
</dbReference>
<comment type="caution">
    <text evidence="1">The sequence shown here is derived from an EMBL/GenBank/DDBJ whole genome shotgun (WGS) entry which is preliminary data.</text>
</comment>
<sequence>MNINLEVTLLVNETQVLQKGVFPVNNSRFKENPNKEVALVTSEWIKQLRKKSGFFYEAQIVKVSYDNNEITDIIMESMFFRS</sequence>
<name>A0A2N5M4H3_9BACI</name>
<dbReference type="OrthoDB" id="2906813at2"/>
<keyword evidence="2" id="KW-1185">Reference proteome</keyword>
<accession>A0A2N5M4H3</accession>
<evidence type="ECO:0000313" key="1">
    <source>
        <dbReference type="EMBL" id="PLT29268.1"/>
    </source>
</evidence>
<evidence type="ECO:0000313" key="2">
    <source>
        <dbReference type="Proteomes" id="UP000234748"/>
    </source>
</evidence>
<dbReference type="RefSeq" id="WP_101643210.1">
    <property type="nucleotide sequence ID" value="NZ_PGUY01000043.1"/>
</dbReference>
<dbReference type="AlphaFoldDB" id="A0A2N5M4H3"/>
<dbReference type="EMBL" id="PGUY01000043">
    <property type="protein sequence ID" value="PLT29268.1"/>
    <property type="molecule type" value="Genomic_DNA"/>
</dbReference>
<reference evidence="1 2" key="1">
    <citation type="submission" date="2017-11" db="EMBL/GenBank/DDBJ databases">
        <title>Comparitive Functional Genomics of Dry Heat Resistant strains isolated from the Viking Spacecraft.</title>
        <authorList>
            <person name="Seuylemezian A."/>
            <person name="Cooper K."/>
            <person name="Vaishampayan P."/>
        </authorList>
    </citation>
    <scope>NUCLEOTIDE SEQUENCE [LARGE SCALE GENOMIC DNA]</scope>
    <source>
        <strain evidence="1 2">V1-29</strain>
    </source>
</reference>
<protein>
    <submittedName>
        <fullName evidence="1">Uncharacterized protein</fullName>
    </submittedName>
</protein>
<proteinExistence type="predicted"/>
<gene>
    <name evidence="1" type="ORF">CUU66_13945</name>
</gene>
<organism evidence="1 2">
    <name type="scientific">Peribacillus deserti</name>
    <dbReference type="NCBI Taxonomy" id="673318"/>
    <lineage>
        <taxon>Bacteria</taxon>
        <taxon>Bacillati</taxon>
        <taxon>Bacillota</taxon>
        <taxon>Bacilli</taxon>
        <taxon>Bacillales</taxon>
        <taxon>Bacillaceae</taxon>
        <taxon>Peribacillus</taxon>
    </lineage>
</organism>